<feature type="domain" description="Cell envelope-related transcriptional attenuator" evidence="4">
    <location>
        <begin position="133"/>
        <end position="274"/>
    </location>
</feature>
<evidence type="ECO:0000313" key="6">
    <source>
        <dbReference type="Proteomes" id="UP000621266"/>
    </source>
</evidence>
<evidence type="ECO:0000259" key="4">
    <source>
        <dbReference type="Pfam" id="PF03816"/>
    </source>
</evidence>
<name>A0ABQ7FAI5_9ACTN</name>
<comment type="similarity">
    <text evidence="1">Belongs to the LytR/CpsA/Psr (LCP) family.</text>
</comment>
<proteinExistence type="inferred from homology"/>
<dbReference type="EMBL" id="WHPN01000420">
    <property type="protein sequence ID" value="KAF4405423.1"/>
    <property type="molecule type" value="Genomic_DNA"/>
</dbReference>
<evidence type="ECO:0000256" key="2">
    <source>
        <dbReference type="SAM" id="MobiDB-lite"/>
    </source>
</evidence>
<dbReference type="PANTHER" id="PTHR33392">
    <property type="entry name" value="POLYISOPRENYL-TEICHOIC ACID--PEPTIDOGLYCAN TEICHOIC ACID TRANSFERASE TAGU"/>
    <property type="match status" value="1"/>
</dbReference>
<evidence type="ECO:0000256" key="3">
    <source>
        <dbReference type="SAM" id="Phobius"/>
    </source>
</evidence>
<reference evidence="5 6" key="1">
    <citation type="submission" date="2019-10" db="EMBL/GenBank/DDBJ databases">
        <title>Streptomyces tenebrisbrunneis sp.nov., an endogenous actinomycete isolated from of Lycium ruthenicum.</title>
        <authorList>
            <person name="Ma L."/>
        </authorList>
    </citation>
    <scope>NUCLEOTIDE SEQUENCE [LARGE SCALE GENOMIC DNA]</scope>
    <source>
        <strain evidence="5 6">TRM 66187</strain>
    </source>
</reference>
<feature type="compositionally biased region" description="Basic residues" evidence="2">
    <location>
        <begin position="32"/>
        <end position="48"/>
    </location>
</feature>
<keyword evidence="3" id="KW-0812">Transmembrane</keyword>
<gene>
    <name evidence="5" type="ORF">GCU69_30700</name>
</gene>
<dbReference type="PANTHER" id="PTHR33392:SF6">
    <property type="entry name" value="POLYISOPRENYL-TEICHOIC ACID--PEPTIDOGLYCAN TEICHOIC ACID TRANSFERASE TAGU"/>
    <property type="match status" value="1"/>
</dbReference>
<organism evidence="5 6">
    <name type="scientific">Streptomyces lycii</name>
    <dbReference type="NCBI Taxonomy" id="2654337"/>
    <lineage>
        <taxon>Bacteria</taxon>
        <taxon>Bacillati</taxon>
        <taxon>Actinomycetota</taxon>
        <taxon>Actinomycetes</taxon>
        <taxon>Kitasatosporales</taxon>
        <taxon>Streptomycetaceae</taxon>
        <taxon>Streptomyces</taxon>
    </lineage>
</organism>
<keyword evidence="6" id="KW-1185">Reference proteome</keyword>
<dbReference type="InterPro" id="IPR050922">
    <property type="entry name" value="LytR/CpsA/Psr_CW_biosynth"/>
</dbReference>
<dbReference type="NCBIfam" id="TIGR00350">
    <property type="entry name" value="lytR_cpsA_psr"/>
    <property type="match status" value="1"/>
</dbReference>
<dbReference type="RefSeq" id="WP_156207800.1">
    <property type="nucleotide sequence ID" value="NZ_WHPN01000420.1"/>
</dbReference>
<accession>A0ABQ7FAI5</accession>
<keyword evidence="3" id="KW-1133">Transmembrane helix</keyword>
<feature type="transmembrane region" description="Helical" evidence="3">
    <location>
        <begin position="58"/>
        <end position="80"/>
    </location>
</feature>
<dbReference type="Pfam" id="PF03816">
    <property type="entry name" value="LytR_cpsA_psr"/>
    <property type="match status" value="1"/>
</dbReference>
<comment type="caution">
    <text evidence="5">The sequence shown here is derived from an EMBL/GenBank/DDBJ whole genome shotgun (WGS) entry which is preliminary data.</text>
</comment>
<keyword evidence="3" id="KW-0472">Membrane</keyword>
<dbReference type="Gene3D" id="3.40.630.190">
    <property type="entry name" value="LCP protein"/>
    <property type="match status" value="1"/>
</dbReference>
<evidence type="ECO:0000313" key="5">
    <source>
        <dbReference type="EMBL" id="KAF4405423.1"/>
    </source>
</evidence>
<protein>
    <submittedName>
        <fullName evidence="5">LCP family protein</fullName>
    </submittedName>
</protein>
<dbReference type="InterPro" id="IPR004474">
    <property type="entry name" value="LytR_CpsA_psr"/>
</dbReference>
<sequence>MGEPANPGGPAGPRGRRPGPPNPAPGGTTTLHRAHRRTRRREARRARRAARRGWPRRILLALLALVVLVLAGGLALYIWAGTQLRQTSALTGYAGRPAESKGTTWLLIGSDSRSGFTPEQREDLHVGGGGERNTDSLMLLHRGAHGPYLISLPRDSYVPIPGHGRGKINSAYALGGPELLSRTVEEATGLRLDHYAEVDFLGFTEVVDALGGVRICLDEPLRDPRSGADFPAGCRTTDGTEALAFVRARYTDPAGDLGRAERQRQLIGALADKALGPSVLLNPFTLVPATDAALAAVTVDRGTAVHDLGTLGAAVQNTAGGRGSTTTVPVAGTTGAGSAGDVVLWDRRRADQLFTALRQDRPIPAFAAK</sequence>
<evidence type="ECO:0000256" key="1">
    <source>
        <dbReference type="ARBA" id="ARBA00006068"/>
    </source>
</evidence>
<feature type="region of interest" description="Disordered" evidence="2">
    <location>
        <begin position="1"/>
        <end position="48"/>
    </location>
</feature>
<dbReference type="Proteomes" id="UP000621266">
    <property type="component" value="Unassembled WGS sequence"/>
</dbReference>